<keyword evidence="3" id="KW-1185">Reference proteome</keyword>
<accession>A0A3G2R8G8</accession>
<dbReference type="EMBL" id="CP033169">
    <property type="protein sequence ID" value="AYO31770.1"/>
    <property type="molecule type" value="Genomic_DNA"/>
</dbReference>
<name>A0A3G2R8G8_9FIRM</name>
<protein>
    <submittedName>
        <fullName evidence="2">Uncharacterized protein</fullName>
    </submittedName>
</protein>
<feature type="compositionally biased region" description="Basic and acidic residues" evidence="1">
    <location>
        <begin position="61"/>
        <end position="70"/>
    </location>
</feature>
<feature type="compositionally biased region" description="Polar residues" evidence="1">
    <location>
        <begin position="48"/>
        <end position="59"/>
    </location>
</feature>
<evidence type="ECO:0000313" key="3">
    <source>
        <dbReference type="Proteomes" id="UP000280960"/>
    </source>
</evidence>
<evidence type="ECO:0000313" key="2">
    <source>
        <dbReference type="EMBL" id="AYO31770.1"/>
    </source>
</evidence>
<dbReference type="KEGG" id="bacg:D2962_15225"/>
<feature type="compositionally biased region" description="Gly residues" evidence="1">
    <location>
        <begin position="101"/>
        <end position="121"/>
    </location>
</feature>
<gene>
    <name evidence="2" type="ORF">D2962_15225</name>
</gene>
<proteinExistence type="predicted"/>
<feature type="region of interest" description="Disordered" evidence="1">
    <location>
        <begin position="30"/>
        <end position="128"/>
    </location>
</feature>
<sequence>MNTYKKPGVFLFAILLVISIAAMGLMEGCSRKPAKSPGKPTGDEKQESQNLKKLQTSIESLIKDFEKEFLKQQAPPPKPPTQAKPAGQEKKQEQGQSKGKQQGGQQGGQQGSQGQQGGQGQTGQVPKPDWAKFEKDITKIHSQWNSFQPEAIKSGATLDLVDGFSQKLNELTMTLTRQELYKGLLAANDLYEKTVSFEKLFKTKSPPDAKKVLYNLRNATYRALAGEDAEAEKAINSGLRVWETVKPQIKDMGTTSKVEYSLKELGQAIKEKDPNLIKIKAQIAEKNMQDAVKSMEKSQ</sequence>
<evidence type="ECO:0000256" key="1">
    <source>
        <dbReference type="SAM" id="MobiDB-lite"/>
    </source>
</evidence>
<organism evidence="2 3">
    <name type="scientific">Biomaibacter acetigenes</name>
    <dbReference type="NCBI Taxonomy" id="2316383"/>
    <lineage>
        <taxon>Bacteria</taxon>
        <taxon>Bacillati</taxon>
        <taxon>Bacillota</taxon>
        <taxon>Clostridia</taxon>
        <taxon>Thermosediminibacterales</taxon>
        <taxon>Tepidanaerobacteraceae</taxon>
        <taxon>Biomaibacter</taxon>
    </lineage>
</organism>
<dbReference type="AlphaFoldDB" id="A0A3G2R8G8"/>
<dbReference type="RefSeq" id="WP_122015482.1">
    <property type="nucleotide sequence ID" value="NZ_CP033169.1"/>
</dbReference>
<dbReference type="Proteomes" id="UP000280960">
    <property type="component" value="Chromosome"/>
</dbReference>
<reference evidence="2 3" key="1">
    <citation type="submission" date="2018-10" db="EMBL/GenBank/DDBJ databases">
        <authorList>
            <person name="Zhang X."/>
        </authorList>
    </citation>
    <scope>NUCLEOTIDE SEQUENCE [LARGE SCALE GENOMIC DNA]</scope>
    <source>
        <strain evidence="2 3">SK-G1</strain>
    </source>
</reference>